<proteinExistence type="inferred from homology"/>
<feature type="transmembrane region" description="Helical" evidence="7">
    <location>
        <begin position="87"/>
        <end position="105"/>
    </location>
</feature>
<dbReference type="PANTHER" id="PTHR30589:SF0">
    <property type="entry name" value="PHOSPHATIDYLGLYCEROL--PROLIPOPROTEIN DIACYLGLYCERYL TRANSFERASE"/>
    <property type="match status" value="1"/>
</dbReference>
<feature type="transmembrane region" description="Helical" evidence="7">
    <location>
        <begin position="45"/>
        <end position="67"/>
    </location>
</feature>
<dbReference type="GO" id="GO:0042158">
    <property type="term" value="P:lipoprotein biosynthetic process"/>
    <property type="evidence" value="ECO:0007669"/>
    <property type="project" value="InterPro"/>
</dbReference>
<dbReference type="EMBL" id="PFEL01000121">
    <property type="protein sequence ID" value="PJE68559.1"/>
    <property type="molecule type" value="Genomic_DNA"/>
</dbReference>
<evidence type="ECO:0000256" key="3">
    <source>
        <dbReference type="ARBA" id="ARBA00022679"/>
    </source>
</evidence>
<evidence type="ECO:0008006" key="10">
    <source>
        <dbReference type="Google" id="ProtNLM"/>
    </source>
</evidence>
<feature type="transmembrane region" description="Helical" evidence="7">
    <location>
        <begin position="121"/>
        <end position="143"/>
    </location>
</feature>
<keyword evidence="3" id="KW-0808">Transferase</keyword>
<feature type="transmembrane region" description="Helical" evidence="7">
    <location>
        <begin position="195"/>
        <end position="217"/>
    </location>
</feature>
<evidence type="ECO:0000313" key="8">
    <source>
        <dbReference type="EMBL" id="PJE68559.1"/>
    </source>
</evidence>
<feature type="transmembrane region" description="Helical" evidence="7">
    <location>
        <begin position="163"/>
        <end position="183"/>
    </location>
</feature>
<evidence type="ECO:0000256" key="6">
    <source>
        <dbReference type="ARBA" id="ARBA00023136"/>
    </source>
</evidence>
<sequence length="260" mass="30728">MLPVLFSIGPITVYSLGFLLTVGAFLSSFVVWRRLRELGIKEEKTIDFILTLAFFGLIFARIIYIFWHFDQFGFSLSRWFLLGRYSGLSFWGGMLGFWLALWLFIKREKKDFWQLADELSFGLLPLLILAKTGCFFDGCSLGKPTNLFWGIYFPGTFLRRQPVSALAVVFLFLIFLFLIWLERRWRLLAWYKSKACGFVFLTFLSLLFLVNFILAFWRDSQLYFYWAEIFLSLTGFLAAVIVFYFRSGRKLRRQNEKKKS</sequence>
<dbReference type="GO" id="GO:0008961">
    <property type="term" value="F:phosphatidylglycerol-prolipoprotein diacylglyceryl transferase activity"/>
    <property type="evidence" value="ECO:0007669"/>
    <property type="project" value="InterPro"/>
</dbReference>
<organism evidence="8 9">
    <name type="scientific">Candidatus Shapirobacteria bacterium CG10_big_fil_rev_8_21_14_0_10_38_14</name>
    <dbReference type="NCBI Taxonomy" id="1974483"/>
    <lineage>
        <taxon>Bacteria</taxon>
        <taxon>Candidatus Shapironibacteriota</taxon>
    </lineage>
</organism>
<accession>A0A2M8L4R1</accession>
<dbReference type="GO" id="GO:0005886">
    <property type="term" value="C:plasma membrane"/>
    <property type="evidence" value="ECO:0007669"/>
    <property type="project" value="InterPro"/>
</dbReference>
<dbReference type="AlphaFoldDB" id="A0A2M8L4R1"/>
<dbReference type="Proteomes" id="UP000229500">
    <property type="component" value="Unassembled WGS sequence"/>
</dbReference>
<protein>
    <recommendedName>
        <fullName evidence="10">Phosphatidylglycerol--prolipoprotein diacylglyceryl transferase</fullName>
    </recommendedName>
</protein>
<name>A0A2M8L4R1_9BACT</name>
<keyword evidence="2" id="KW-1003">Cell membrane</keyword>
<keyword evidence="6 7" id="KW-0472">Membrane</keyword>
<evidence type="ECO:0000256" key="1">
    <source>
        <dbReference type="ARBA" id="ARBA00007150"/>
    </source>
</evidence>
<evidence type="ECO:0000256" key="4">
    <source>
        <dbReference type="ARBA" id="ARBA00022692"/>
    </source>
</evidence>
<evidence type="ECO:0000256" key="7">
    <source>
        <dbReference type="SAM" id="Phobius"/>
    </source>
</evidence>
<evidence type="ECO:0000256" key="5">
    <source>
        <dbReference type="ARBA" id="ARBA00022989"/>
    </source>
</evidence>
<feature type="transmembrane region" description="Helical" evidence="7">
    <location>
        <begin position="12"/>
        <end position="33"/>
    </location>
</feature>
<comment type="similarity">
    <text evidence="1">Belongs to the Lgt family.</text>
</comment>
<dbReference type="PANTHER" id="PTHR30589">
    <property type="entry name" value="PROLIPOPROTEIN DIACYLGLYCERYL TRANSFERASE"/>
    <property type="match status" value="1"/>
</dbReference>
<feature type="transmembrane region" description="Helical" evidence="7">
    <location>
        <begin position="223"/>
        <end position="245"/>
    </location>
</feature>
<evidence type="ECO:0000256" key="2">
    <source>
        <dbReference type="ARBA" id="ARBA00022475"/>
    </source>
</evidence>
<comment type="caution">
    <text evidence="8">The sequence shown here is derived from an EMBL/GenBank/DDBJ whole genome shotgun (WGS) entry which is preliminary data.</text>
</comment>
<dbReference type="Pfam" id="PF01790">
    <property type="entry name" value="LGT"/>
    <property type="match status" value="1"/>
</dbReference>
<evidence type="ECO:0000313" key="9">
    <source>
        <dbReference type="Proteomes" id="UP000229500"/>
    </source>
</evidence>
<dbReference type="InterPro" id="IPR001640">
    <property type="entry name" value="Lgt"/>
</dbReference>
<gene>
    <name evidence="8" type="ORF">COU96_03225</name>
</gene>
<keyword evidence="4 7" id="KW-0812">Transmembrane</keyword>
<reference evidence="9" key="1">
    <citation type="submission" date="2017-09" db="EMBL/GenBank/DDBJ databases">
        <title>Depth-based differentiation of microbial function through sediment-hosted aquifers and enrichment of novel symbionts in the deep terrestrial subsurface.</title>
        <authorList>
            <person name="Probst A.J."/>
            <person name="Ladd B."/>
            <person name="Jarett J.K."/>
            <person name="Geller-Mcgrath D.E."/>
            <person name="Sieber C.M.K."/>
            <person name="Emerson J.B."/>
            <person name="Anantharaman K."/>
            <person name="Thomas B.C."/>
            <person name="Malmstrom R."/>
            <person name="Stieglmeier M."/>
            <person name="Klingl A."/>
            <person name="Woyke T."/>
            <person name="Ryan C.M."/>
            <person name="Banfield J.F."/>
        </authorList>
    </citation>
    <scope>NUCLEOTIDE SEQUENCE [LARGE SCALE GENOMIC DNA]</scope>
</reference>
<keyword evidence="5 7" id="KW-1133">Transmembrane helix</keyword>